<keyword evidence="3" id="KW-1185">Reference proteome</keyword>
<dbReference type="GO" id="GO:0030170">
    <property type="term" value="F:pyridoxal phosphate binding"/>
    <property type="evidence" value="ECO:0007669"/>
    <property type="project" value="InterPro"/>
</dbReference>
<sequence length="186" mass="19776">MATPSVHSTHLSRTHTFSKVYTPSVNLLAGVGVQGDCHSGQTIKHQPQRASNPSLPNLRQVHLIPYELFLEPSVKIFSVQPGELGENITTWGIDLLGLSKGTYLYFGAGNDAPVVQVTGLRMPGKGIERHKKGLLEKLVVNVQGGGGGVSYKAGIMGIVMKGGKVETGDMIRVVQPKGTKTALVPV</sequence>
<dbReference type="Gene3D" id="2.40.33.20">
    <property type="entry name" value="PK beta-barrel domain-like"/>
    <property type="match status" value="1"/>
</dbReference>
<dbReference type="InterPro" id="IPR052716">
    <property type="entry name" value="MOSC_domain"/>
</dbReference>
<dbReference type="Proteomes" id="UP000799428">
    <property type="component" value="Unassembled WGS sequence"/>
</dbReference>
<proteinExistence type="predicted"/>
<protein>
    <submittedName>
        <fullName evidence="2">PK beta-barrel-protein domain-containing protein-like protein</fullName>
    </submittedName>
</protein>
<organism evidence="2 3">
    <name type="scientific">Pleomassaria siparia CBS 279.74</name>
    <dbReference type="NCBI Taxonomy" id="1314801"/>
    <lineage>
        <taxon>Eukaryota</taxon>
        <taxon>Fungi</taxon>
        <taxon>Dikarya</taxon>
        <taxon>Ascomycota</taxon>
        <taxon>Pezizomycotina</taxon>
        <taxon>Dothideomycetes</taxon>
        <taxon>Pleosporomycetidae</taxon>
        <taxon>Pleosporales</taxon>
        <taxon>Pleomassariaceae</taxon>
        <taxon>Pleomassaria</taxon>
    </lineage>
</organism>
<dbReference type="AlphaFoldDB" id="A0A6G1KCB1"/>
<evidence type="ECO:0000313" key="2">
    <source>
        <dbReference type="EMBL" id="KAF2710539.1"/>
    </source>
</evidence>
<dbReference type="PROSITE" id="PS51340">
    <property type="entry name" value="MOSC"/>
    <property type="match status" value="1"/>
</dbReference>
<dbReference type="EMBL" id="MU005769">
    <property type="protein sequence ID" value="KAF2710539.1"/>
    <property type="molecule type" value="Genomic_DNA"/>
</dbReference>
<dbReference type="InterPro" id="IPR011037">
    <property type="entry name" value="Pyrv_Knase-like_insert_dom_sf"/>
</dbReference>
<dbReference type="GO" id="GO:0003824">
    <property type="term" value="F:catalytic activity"/>
    <property type="evidence" value="ECO:0007669"/>
    <property type="project" value="InterPro"/>
</dbReference>
<name>A0A6G1KCB1_9PLEO</name>
<reference evidence="2" key="1">
    <citation type="journal article" date="2020" name="Stud. Mycol.">
        <title>101 Dothideomycetes genomes: a test case for predicting lifestyles and emergence of pathogens.</title>
        <authorList>
            <person name="Haridas S."/>
            <person name="Albert R."/>
            <person name="Binder M."/>
            <person name="Bloem J."/>
            <person name="Labutti K."/>
            <person name="Salamov A."/>
            <person name="Andreopoulos B."/>
            <person name="Baker S."/>
            <person name="Barry K."/>
            <person name="Bills G."/>
            <person name="Bluhm B."/>
            <person name="Cannon C."/>
            <person name="Castanera R."/>
            <person name="Culley D."/>
            <person name="Daum C."/>
            <person name="Ezra D."/>
            <person name="Gonzalez J."/>
            <person name="Henrissat B."/>
            <person name="Kuo A."/>
            <person name="Liang C."/>
            <person name="Lipzen A."/>
            <person name="Lutzoni F."/>
            <person name="Magnuson J."/>
            <person name="Mondo S."/>
            <person name="Nolan M."/>
            <person name="Ohm R."/>
            <person name="Pangilinan J."/>
            <person name="Park H.-J."/>
            <person name="Ramirez L."/>
            <person name="Alfaro M."/>
            <person name="Sun H."/>
            <person name="Tritt A."/>
            <person name="Yoshinaga Y."/>
            <person name="Zwiers L.-H."/>
            <person name="Turgeon B."/>
            <person name="Goodwin S."/>
            <person name="Spatafora J."/>
            <person name="Crous P."/>
            <person name="Grigoriev I."/>
        </authorList>
    </citation>
    <scope>NUCLEOTIDE SEQUENCE</scope>
    <source>
        <strain evidence="2">CBS 279.74</strain>
    </source>
</reference>
<feature type="domain" description="MOSC" evidence="1">
    <location>
        <begin position="20"/>
        <end position="174"/>
    </location>
</feature>
<dbReference type="InterPro" id="IPR005302">
    <property type="entry name" value="MoCF_Sase_C"/>
</dbReference>
<dbReference type="GO" id="GO:0030151">
    <property type="term" value="F:molybdenum ion binding"/>
    <property type="evidence" value="ECO:0007669"/>
    <property type="project" value="InterPro"/>
</dbReference>
<dbReference type="OrthoDB" id="14384at2759"/>
<gene>
    <name evidence="2" type="ORF">K504DRAFT_501799</name>
</gene>
<evidence type="ECO:0000313" key="3">
    <source>
        <dbReference type="Proteomes" id="UP000799428"/>
    </source>
</evidence>
<dbReference type="SUPFAM" id="SSF50800">
    <property type="entry name" value="PK beta-barrel domain-like"/>
    <property type="match status" value="1"/>
</dbReference>
<dbReference type="PANTHER" id="PTHR36930:SF1">
    <property type="entry name" value="MOSC DOMAIN-CONTAINING PROTEIN"/>
    <property type="match status" value="1"/>
</dbReference>
<accession>A0A6G1KCB1</accession>
<dbReference type="PANTHER" id="PTHR36930">
    <property type="entry name" value="METAL-SULFUR CLUSTER BIOSYNTHESIS PROTEINS YUAD-RELATED"/>
    <property type="match status" value="1"/>
</dbReference>
<evidence type="ECO:0000259" key="1">
    <source>
        <dbReference type="PROSITE" id="PS51340"/>
    </source>
</evidence>